<organism>
    <name type="scientific">Ixodes scapularis</name>
    <name type="common">Black-legged tick</name>
    <name type="synonym">Deer tick</name>
    <dbReference type="NCBI Taxonomy" id="6945"/>
    <lineage>
        <taxon>Eukaryota</taxon>
        <taxon>Metazoa</taxon>
        <taxon>Ecdysozoa</taxon>
        <taxon>Arthropoda</taxon>
        <taxon>Chelicerata</taxon>
        <taxon>Arachnida</taxon>
        <taxon>Acari</taxon>
        <taxon>Parasitiformes</taxon>
        <taxon>Ixodida</taxon>
        <taxon>Ixodoidea</taxon>
        <taxon>Ixodidae</taxon>
        <taxon>Ixodinae</taxon>
        <taxon>Ixodes</taxon>
    </lineage>
</organism>
<dbReference type="EMBL" id="ABJB010382368">
    <property type="status" value="NOT_ANNOTATED_CDS"/>
    <property type="molecule type" value="Genomic_DNA"/>
</dbReference>
<sequence>MIGHSTELAGAPHVRSEQETTSRGCRNAVLSSGSLPWRHGDSRRRRFVNSRRPSSHAVQHEDVVTEGEGFSTSVTVS</sequence>
<evidence type="ECO:0000256" key="1">
    <source>
        <dbReference type="SAM" id="MobiDB-lite"/>
    </source>
</evidence>
<feature type="region of interest" description="Disordered" evidence="1">
    <location>
        <begin position="1"/>
        <end position="77"/>
    </location>
</feature>
<dbReference type="EMBL" id="ABJB010753873">
    <property type="status" value="NOT_ANNOTATED_CDS"/>
    <property type="molecule type" value="Genomic_DNA"/>
</dbReference>
<dbReference type="VEuPathDB" id="VectorBase:ISCI002910"/>
<keyword evidence="4" id="KW-1185">Reference proteome</keyword>
<dbReference type="EMBL" id="DS674003">
    <property type="protein sequence ID" value="EEC03773.1"/>
    <property type="molecule type" value="Genomic_DNA"/>
</dbReference>
<gene>
    <name evidence="2" type="ORF">IscW_ISCW002910</name>
</gene>
<dbReference type="Proteomes" id="UP000001555">
    <property type="component" value="Unassembled WGS sequence"/>
</dbReference>
<dbReference type="AlphaFoldDB" id="B7PB01"/>
<accession>B7PB01</accession>
<dbReference type="InParanoid" id="B7PB01"/>
<dbReference type="EMBL" id="ABJB010208140">
    <property type="status" value="NOT_ANNOTATED_CDS"/>
    <property type="molecule type" value="Genomic_DNA"/>
</dbReference>
<dbReference type="PaxDb" id="6945-B7PB01"/>
<reference evidence="2 4" key="1">
    <citation type="submission" date="2008-03" db="EMBL/GenBank/DDBJ databases">
        <title>Annotation of Ixodes scapularis.</title>
        <authorList>
            <consortium name="Ixodes scapularis Genome Project Consortium"/>
            <person name="Caler E."/>
            <person name="Hannick L.I."/>
            <person name="Bidwell S."/>
            <person name="Joardar V."/>
            <person name="Thiagarajan M."/>
            <person name="Amedeo P."/>
            <person name="Galinsky K.J."/>
            <person name="Schobel S."/>
            <person name="Inman J."/>
            <person name="Hostetler J."/>
            <person name="Miller J."/>
            <person name="Hammond M."/>
            <person name="Megy K."/>
            <person name="Lawson D."/>
            <person name="Kodira C."/>
            <person name="Sutton G."/>
            <person name="Meyer J."/>
            <person name="Hill C.A."/>
            <person name="Birren B."/>
            <person name="Nene V."/>
            <person name="Collins F."/>
            <person name="Alarcon-Chaidez F."/>
            <person name="Wikel S."/>
            <person name="Strausberg R."/>
        </authorList>
    </citation>
    <scope>NUCLEOTIDE SEQUENCE [LARGE SCALE GENOMIC DNA]</scope>
    <source>
        <strain evidence="4">Wikel</strain>
        <strain evidence="2">Wikel colony</strain>
    </source>
</reference>
<dbReference type="EMBL" id="ABJB010186537">
    <property type="status" value="NOT_ANNOTATED_CDS"/>
    <property type="molecule type" value="Genomic_DNA"/>
</dbReference>
<feature type="compositionally biased region" description="Polar residues" evidence="1">
    <location>
        <begin position="21"/>
        <end position="34"/>
    </location>
</feature>
<evidence type="ECO:0000313" key="4">
    <source>
        <dbReference type="Proteomes" id="UP000001555"/>
    </source>
</evidence>
<name>B7PB01_IXOSC</name>
<proteinExistence type="predicted"/>
<dbReference type="HOGENOM" id="CLU_2640854_0_0_1"/>
<dbReference type="EMBL" id="ABJB010167000">
    <property type="status" value="NOT_ANNOTATED_CDS"/>
    <property type="molecule type" value="Genomic_DNA"/>
</dbReference>
<dbReference type="EMBL" id="ABJB010056691">
    <property type="status" value="NOT_ANNOTATED_CDS"/>
    <property type="molecule type" value="Genomic_DNA"/>
</dbReference>
<dbReference type="EnsemblMetazoa" id="ISCW002910-RA">
    <property type="protein sequence ID" value="ISCW002910-PA"/>
    <property type="gene ID" value="ISCW002910"/>
</dbReference>
<evidence type="ECO:0000313" key="2">
    <source>
        <dbReference type="EMBL" id="EEC03773.1"/>
    </source>
</evidence>
<dbReference type="EMBL" id="ABJB010388937">
    <property type="status" value="NOT_ANNOTATED_CDS"/>
    <property type="molecule type" value="Genomic_DNA"/>
</dbReference>
<reference evidence="3" key="2">
    <citation type="submission" date="2020-05" db="UniProtKB">
        <authorList>
            <consortium name="EnsemblMetazoa"/>
        </authorList>
    </citation>
    <scope>IDENTIFICATION</scope>
    <source>
        <strain evidence="3">wikel</strain>
    </source>
</reference>
<dbReference type="VEuPathDB" id="VectorBase:ISCW002910"/>
<dbReference type="EMBL" id="ABJB011104619">
    <property type="status" value="NOT_ANNOTATED_CDS"/>
    <property type="molecule type" value="Genomic_DNA"/>
</dbReference>
<protein>
    <submittedName>
        <fullName evidence="2 3">Uncharacterized protein</fullName>
    </submittedName>
</protein>
<evidence type="ECO:0000313" key="3">
    <source>
        <dbReference type="EnsemblMetazoa" id="ISCW002910-PA"/>
    </source>
</evidence>